<evidence type="ECO:0000259" key="14">
    <source>
        <dbReference type="SMART" id="SM00760"/>
    </source>
</evidence>
<name>A0A1T4Q6V6_9SPIR</name>
<dbReference type="PANTHER" id="PTHR30050">
    <property type="entry name" value="CHROMOSOMAL REPLICATION INITIATOR PROTEIN DNAA"/>
    <property type="match status" value="1"/>
</dbReference>
<evidence type="ECO:0000256" key="3">
    <source>
        <dbReference type="ARBA" id="ARBA00022705"/>
    </source>
</evidence>
<sequence>MSSQNYKDFFEEAIKQIREEMNANNQSDEFTLWFNMDYVEDTLSQITVSVSSEFMWIQMNSKKYVQRLEDKINELTGQQISITHIVKNKQTVSVPKKEPLPEPETKTTEPEIVHQVEKKSGPTENSHKKHPQLNENFTFETFVPGENSIYAYNASISAAKNPGKAYNPILIYGGVGLGKTHLMQALGNFIYSNNEKSKIAYTSAENFTNEFTASLKNQTIDNFKKKYRSLDVLLLDDIQFLEGKEGTQEELFHTFNSIYDKNGQIVFTSDRPIKELKGFTERISSRFSRGLNVDLQPPNYENRLAIIQKKLELLHKSIPQDVIEYIAKNCQTNVRDIESCITKSIGFAELVGKPLTVEIAQNQLRDTINDPYSGTITIENIQKVVAEHYNVSVADLKSKKKDRKFVIPRQISIFICCSLTEYSTTEIGNEFGGRDHTTIMHARDKVESLLKTDSSMNSTVNLLIRATKDFRK</sequence>
<evidence type="ECO:0000256" key="2">
    <source>
        <dbReference type="ARBA" id="ARBA00022490"/>
    </source>
</evidence>
<dbReference type="InterPro" id="IPR018312">
    <property type="entry name" value="Chromosome_initiator_DnaA_CS"/>
</dbReference>
<keyword evidence="4 8" id="KW-0547">Nucleotide-binding</keyword>
<dbReference type="GO" id="GO:0008289">
    <property type="term" value="F:lipid binding"/>
    <property type="evidence" value="ECO:0007669"/>
    <property type="project" value="UniProtKB-KW"/>
</dbReference>
<dbReference type="Proteomes" id="UP000190395">
    <property type="component" value="Unassembled WGS sequence"/>
</dbReference>
<keyword evidence="6 8" id="KW-0446">Lipid-binding</keyword>
<dbReference type="InterPro" id="IPR020591">
    <property type="entry name" value="Chromosome_initiator_DnaA-like"/>
</dbReference>
<evidence type="ECO:0000256" key="11">
    <source>
        <dbReference type="RuleBase" id="RU004227"/>
    </source>
</evidence>
<dbReference type="CDD" id="cd00009">
    <property type="entry name" value="AAA"/>
    <property type="match status" value="1"/>
</dbReference>
<feature type="region of interest" description="Domain IV, binds dsDNA" evidence="8">
    <location>
        <begin position="349"/>
        <end position="472"/>
    </location>
</feature>
<evidence type="ECO:0000256" key="5">
    <source>
        <dbReference type="ARBA" id="ARBA00022840"/>
    </source>
</evidence>
<keyword evidence="7 8" id="KW-0238">DNA-binding</keyword>
<feature type="domain" description="AAA+ ATPase" evidence="13">
    <location>
        <begin position="165"/>
        <end position="297"/>
    </location>
</feature>
<keyword evidence="5 8" id="KW-0067">ATP-binding</keyword>
<dbReference type="OrthoDB" id="9807019at2"/>
<dbReference type="CDD" id="cd06571">
    <property type="entry name" value="Bac_DnaA_C"/>
    <property type="match status" value="1"/>
</dbReference>
<evidence type="ECO:0000256" key="6">
    <source>
        <dbReference type="ARBA" id="ARBA00023121"/>
    </source>
</evidence>
<dbReference type="Pfam" id="PF00308">
    <property type="entry name" value="Bac_DnaA"/>
    <property type="match status" value="1"/>
</dbReference>
<dbReference type="RefSeq" id="WP_078931599.1">
    <property type="nucleotide sequence ID" value="NZ_FUXC01000012.1"/>
</dbReference>
<feature type="region of interest" description="Domain I, interacts with DnaA modulators" evidence="8">
    <location>
        <begin position="1"/>
        <end position="103"/>
    </location>
</feature>
<dbReference type="InterPro" id="IPR010921">
    <property type="entry name" value="Trp_repressor/repl_initiator"/>
</dbReference>
<dbReference type="Gene3D" id="1.10.8.60">
    <property type="match status" value="1"/>
</dbReference>
<feature type="compositionally biased region" description="Basic and acidic residues" evidence="12">
    <location>
        <begin position="95"/>
        <end position="121"/>
    </location>
</feature>
<dbReference type="InterPro" id="IPR013159">
    <property type="entry name" value="DnaA_C"/>
</dbReference>
<comment type="caution">
    <text evidence="8">Lacks conserved residue(s) required for the propagation of feature annotation.</text>
</comment>
<dbReference type="SUPFAM" id="SSF52540">
    <property type="entry name" value="P-loop containing nucleoside triphosphate hydrolases"/>
    <property type="match status" value="1"/>
</dbReference>
<evidence type="ECO:0000256" key="9">
    <source>
        <dbReference type="NCBIfam" id="TIGR00362"/>
    </source>
</evidence>
<feature type="binding site" evidence="8">
    <location>
        <position position="176"/>
    </location>
    <ligand>
        <name>ATP</name>
        <dbReference type="ChEBI" id="CHEBI:30616"/>
    </ligand>
</feature>
<evidence type="ECO:0000256" key="7">
    <source>
        <dbReference type="ARBA" id="ARBA00023125"/>
    </source>
</evidence>
<dbReference type="InterPro" id="IPR003593">
    <property type="entry name" value="AAA+_ATPase"/>
</dbReference>
<keyword evidence="16" id="KW-1185">Reference proteome</keyword>
<comment type="similarity">
    <text evidence="1 8 11">Belongs to the DnaA family.</text>
</comment>
<feature type="binding site" evidence="8">
    <location>
        <position position="178"/>
    </location>
    <ligand>
        <name>ATP</name>
        <dbReference type="ChEBI" id="CHEBI:30616"/>
    </ligand>
</feature>
<comment type="subunit">
    <text evidence="8">Oligomerizes as a right-handed, spiral filament on DNA at oriC.</text>
</comment>
<dbReference type="PRINTS" id="PR00051">
    <property type="entry name" value="DNAA"/>
</dbReference>
<feature type="domain" description="Chromosomal replication initiator DnaA C-terminal" evidence="14">
    <location>
        <begin position="377"/>
        <end position="446"/>
    </location>
</feature>
<feature type="binding site" evidence="8">
    <location>
        <position position="180"/>
    </location>
    <ligand>
        <name>ATP</name>
        <dbReference type="ChEBI" id="CHEBI:30616"/>
    </ligand>
</feature>
<protein>
    <recommendedName>
        <fullName evidence="8 9">Chromosomal replication initiator protein DnaA</fullName>
    </recommendedName>
</protein>
<feature type="region of interest" description="Disordered" evidence="12">
    <location>
        <begin position="93"/>
        <end position="132"/>
    </location>
</feature>
<evidence type="ECO:0000259" key="13">
    <source>
        <dbReference type="SMART" id="SM00382"/>
    </source>
</evidence>
<dbReference type="PANTHER" id="PTHR30050:SF2">
    <property type="entry name" value="CHROMOSOMAL REPLICATION INITIATOR PROTEIN DNAA"/>
    <property type="match status" value="1"/>
</dbReference>
<dbReference type="GO" id="GO:0005886">
    <property type="term" value="C:plasma membrane"/>
    <property type="evidence" value="ECO:0007669"/>
    <property type="project" value="TreeGrafter"/>
</dbReference>
<dbReference type="Gene3D" id="3.30.300.180">
    <property type="match status" value="1"/>
</dbReference>
<dbReference type="GO" id="GO:0005524">
    <property type="term" value="F:ATP binding"/>
    <property type="evidence" value="ECO:0007669"/>
    <property type="project" value="UniProtKB-UniRule"/>
</dbReference>
<comment type="function">
    <text evidence="8 10">Plays an essential role in the initiation and regulation of chromosomal replication. ATP-DnaA binds to the origin of replication (oriC) to initiate formation of the DNA replication initiation complex once per cell cycle. Binds the DnaA box (a 9 base pair repeat at the origin) and separates the double-stranded (ds)DNA. Forms a right-handed helical filament on oriC DNA; dsDNA binds to the exterior of the filament while single-stranded (ss)DNA is stabiized in the filament's interior. The ATP-DnaA-oriC complex binds and stabilizes one strand of the AT-rich DNA unwinding element (DUE), permitting loading of DNA polymerase. After initiation quickly degrades to an ADP-DnaA complex that is not apt for DNA replication. Binds acidic phospholipids.</text>
</comment>
<feature type="binding site" evidence="8">
    <location>
        <position position="179"/>
    </location>
    <ligand>
        <name>ATP</name>
        <dbReference type="ChEBI" id="CHEBI:30616"/>
    </ligand>
</feature>
<dbReference type="Pfam" id="PF08299">
    <property type="entry name" value="Bac_DnaA_C"/>
    <property type="match status" value="1"/>
</dbReference>
<dbReference type="Gene3D" id="3.40.50.300">
    <property type="entry name" value="P-loop containing nucleotide triphosphate hydrolases"/>
    <property type="match status" value="1"/>
</dbReference>
<keyword evidence="2 8" id="KW-0963">Cytoplasm</keyword>
<dbReference type="FunFam" id="3.40.50.300:FF:000668">
    <property type="entry name" value="Chromosomal replication initiator protein DnaA"/>
    <property type="match status" value="1"/>
</dbReference>
<dbReference type="SMART" id="SM00382">
    <property type="entry name" value="AAA"/>
    <property type="match status" value="1"/>
</dbReference>
<dbReference type="GeneID" id="303368090"/>
<evidence type="ECO:0000256" key="10">
    <source>
        <dbReference type="RuleBase" id="RU000577"/>
    </source>
</evidence>
<dbReference type="Gene3D" id="1.10.1750.10">
    <property type="match status" value="1"/>
</dbReference>
<accession>A0A1T4Q6V6</accession>
<dbReference type="STRING" id="225004.SAMN02745152_01862"/>
<feature type="region of interest" description="Domain III, AAA+ region" evidence="8">
    <location>
        <begin position="132"/>
        <end position="348"/>
    </location>
</feature>
<dbReference type="EMBL" id="FUXC01000012">
    <property type="protein sequence ID" value="SJZ99490.1"/>
    <property type="molecule type" value="Genomic_DNA"/>
</dbReference>
<evidence type="ECO:0000256" key="8">
    <source>
        <dbReference type="HAMAP-Rule" id="MF_00377"/>
    </source>
</evidence>
<dbReference type="GO" id="GO:0005737">
    <property type="term" value="C:cytoplasm"/>
    <property type="evidence" value="ECO:0007669"/>
    <property type="project" value="UniProtKB-SubCell"/>
</dbReference>
<dbReference type="InterPro" id="IPR013317">
    <property type="entry name" value="DnaA_dom"/>
</dbReference>
<dbReference type="InterPro" id="IPR038454">
    <property type="entry name" value="DnaA_N_sf"/>
</dbReference>
<evidence type="ECO:0000256" key="4">
    <source>
        <dbReference type="ARBA" id="ARBA00022741"/>
    </source>
</evidence>
<evidence type="ECO:0000256" key="1">
    <source>
        <dbReference type="ARBA" id="ARBA00006583"/>
    </source>
</evidence>
<organism evidence="15 16">
    <name type="scientific">Treponema berlinense</name>
    <dbReference type="NCBI Taxonomy" id="225004"/>
    <lineage>
        <taxon>Bacteria</taxon>
        <taxon>Pseudomonadati</taxon>
        <taxon>Spirochaetota</taxon>
        <taxon>Spirochaetia</taxon>
        <taxon>Spirochaetales</taxon>
        <taxon>Treponemataceae</taxon>
        <taxon>Treponema</taxon>
    </lineage>
</organism>
<dbReference type="SMART" id="SM00760">
    <property type="entry name" value="Bac_DnaA_C"/>
    <property type="match status" value="1"/>
</dbReference>
<dbReference type="HAMAP" id="MF_00377">
    <property type="entry name" value="DnaA_bact"/>
    <property type="match status" value="1"/>
</dbReference>
<dbReference type="InterPro" id="IPR027417">
    <property type="entry name" value="P-loop_NTPase"/>
</dbReference>
<dbReference type="PROSITE" id="PS01008">
    <property type="entry name" value="DNAA"/>
    <property type="match status" value="1"/>
</dbReference>
<dbReference type="GO" id="GO:0006275">
    <property type="term" value="P:regulation of DNA replication"/>
    <property type="evidence" value="ECO:0007669"/>
    <property type="project" value="UniProtKB-UniRule"/>
</dbReference>
<comment type="subcellular location">
    <subcellularLocation>
        <location evidence="8">Cytoplasm</location>
    </subcellularLocation>
</comment>
<reference evidence="15 16" key="1">
    <citation type="submission" date="2017-02" db="EMBL/GenBank/DDBJ databases">
        <authorList>
            <person name="Peterson S.W."/>
        </authorList>
    </citation>
    <scope>NUCLEOTIDE SEQUENCE [LARGE SCALE GENOMIC DNA]</scope>
    <source>
        <strain evidence="15 16">ATCC BAA-909</strain>
    </source>
</reference>
<evidence type="ECO:0000313" key="16">
    <source>
        <dbReference type="Proteomes" id="UP000190395"/>
    </source>
</evidence>
<dbReference type="AlphaFoldDB" id="A0A1T4Q6V6"/>
<dbReference type="InterPro" id="IPR001957">
    <property type="entry name" value="Chromosome_initiator_DnaA"/>
</dbReference>
<proteinExistence type="inferred from homology"/>
<keyword evidence="3 8" id="KW-0235">DNA replication</keyword>
<dbReference type="NCBIfam" id="TIGR00362">
    <property type="entry name" value="DnaA"/>
    <property type="match status" value="1"/>
</dbReference>
<dbReference type="SUPFAM" id="SSF48295">
    <property type="entry name" value="TrpR-like"/>
    <property type="match status" value="1"/>
</dbReference>
<comment type="domain">
    <text evidence="8">Domain I is involved in oligomerization and binding regulators, domain II is flexibile and of varying length in different bacteria, domain III forms the AAA+ region, while domain IV binds dsDNA.</text>
</comment>
<dbReference type="GO" id="GO:0003688">
    <property type="term" value="F:DNA replication origin binding"/>
    <property type="evidence" value="ECO:0007669"/>
    <property type="project" value="UniProtKB-UniRule"/>
</dbReference>
<evidence type="ECO:0000313" key="15">
    <source>
        <dbReference type="EMBL" id="SJZ99490.1"/>
    </source>
</evidence>
<gene>
    <name evidence="8" type="primary">dnaA</name>
    <name evidence="15" type="ORF">SAMN02745152_01862</name>
</gene>
<evidence type="ECO:0000256" key="12">
    <source>
        <dbReference type="SAM" id="MobiDB-lite"/>
    </source>
</evidence>
<dbReference type="GO" id="GO:0006270">
    <property type="term" value="P:DNA replication initiation"/>
    <property type="evidence" value="ECO:0007669"/>
    <property type="project" value="UniProtKB-UniRule"/>
</dbReference>